<evidence type="ECO:0000313" key="4">
    <source>
        <dbReference type="EMBL" id="QIW62403.1"/>
    </source>
</evidence>
<feature type="compositionally biased region" description="Polar residues" evidence="3">
    <location>
        <begin position="100"/>
        <end position="114"/>
    </location>
</feature>
<evidence type="ECO:0000256" key="2">
    <source>
        <dbReference type="ARBA" id="ARBA00022801"/>
    </source>
</evidence>
<sequence>MAPTSMVFTPFILTSCNEPKTEKETTPKNTTGETTKPETATSTNPASSNNGSSNETPAPTNPSTGGTTNPENPTPENPTNHENGSGTSASADTSTPTTPENGSGSATTNNLIDSTSQFDFNSSLDKEMLKNKILENQNATGTKKPNNFVYDRKAQKVLIAPQKINWKESSSWPVIATVKSSFIGSKQLVNAEEPTYTDSSGKTKLSSFLNVTIENNVAKFTFKTAIYSNSGNHTIDTETHYFTVDLNSSSASSSSNSNTPNTTEATNPPSSSLNQPNTSNTTIHSSNSNINYLYDSSNNYYASLEGKRGLELFQALTKLQKSKSTKFGYGNLEGFYNGSNSPFRDKYYEKDGSLLDIYSENPDGIDPYVYPDYKFDQRAKKEGDGTNREHIVPQSWFNKVEPIRSDPFFVWPTDITVNHDRENLPHDDVLQETQIFRNGAKKGNNSFGSEVFEPVNAFKGDIARAYFYFIQTYNQDSIFYSDANKIFITSFPFMNNHYLNVYSKWNSEDPVDQFDIDRNNATAAVTNGRRNPFTDYPNLVENLFGENPKPFHNLGVLVGIKENSN</sequence>
<proteinExistence type="predicted"/>
<dbReference type="Pfam" id="PF04231">
    <property type="entry name" value="Endonuclease_1"/>
    <property type="match status" value="1"/>
</dbReference>
<evidence type="ECO:0000313" key="5">
    <source>
        <dbReference type="Proteomes" id="UP000503310"/>
    </source>
</evidence>
<feature type="region of interest" description="Disordered" evidence="3">
    <location>
        <begin position="1"/>
        <end position="114"/>
    </location>
</feature>
<dbReference type="PANTHER" id="PTHR33607:SF2">
    <property type="entry name" value="ENDONUCLEASE-1"/>
    <property type="match status" value="1"/>
</dbReference>
<dbReference type="Proteomes" id="UP000503310">
    <property type="component" value="Chromosome"/>
</dbReference>
<dbReference type="GO" id="GO:0004518">
    <property type="term" value="F:nuclease activity"/>
    <property type="evidence" value="ECO:0007669"/>
    <property type="project" value="UniProtKB-KW"/>
</dbReference>
<dbReference type="EMBL" id="CP047225">
    <property type="protein sequence ID" value="QIW62403.1"/>
    <property type="molecule type" value="Genomic_DNA"/>
</dbReference>
<dbReference type="SUPFAM" id="SSF54060">
    <property type="entry name" value="His-Me finger endonucleases"/>
    <property type="match status" value="1"/>
</dbReference>
<keyword evidence="2" id="KW-0378">Hydrolase</keyword>
<feature type="compositionally biased region" description="Low complexity" evidence="3">
    <location>
        <begin position="56"/>
        <end position="71"/>
    </location>
</feature>
<gene>
    <name evidence="4" type="ORF">GOQ20_03170</name>
</gene>
<dbReference type="RefSeq" id="WP_167845367.1">
    <property type="nucleotide sequence ID" value="NZ_CP047225.1"/>
</dbReference>
<feature type="region of interest" description="Disordered" evidence="3">
    <location>
        <begin position="249"/>
        <end position="284"/>
    </location>
</feature>
<reference evidence="4 5" key="1">
    <citation type="submission" date="2019-12" db="EMBL/GenBank/DDBJ databases">
        <title>Sequencing and analysis of the whole genome of Mycoplasma gallinaceum strain Peacock20181011.</title>
        <authorList>
            <person name="Liu X."/>
            <person name="Qin Z."/>
            <person name="Xu H."/>
        </authorList>
    </citation>
    <scope>NUCLEOTIDE SEQUENCE [LARGE SCALE GENOMIC DNA]</scope>
    <source>
        <strain evidence="4 5">Peacock20181011</strain>
    </source>
</reference>
<name>A0A6H0V600_9BACT</name>
<keyword evidence="1" id="KW-0540">Nuclease</keyword>
<dbReference type="AlphaFoldDB" id="A0A6H0V600"/>
<protein>
    <submittedName>
        <fullName evidence="4">Uncharacterized protein</fullName>
    </submittedName>
</protein>
<feature type="compositionally biased region" description="Low complexity" evidence="3">
    <location>
        <begin position="77"/>
        <end position="99"/>
    </location>
</feature>
<evidence type="ECO:0000256" key="3">
    <source>
        <dbReference type="SAM" id="MobiDB-lite"/>
    </source>
</evidence>
<evidence type="ECO:0000256" key="1">
    <source>
        <dbReference type="ARBA" id="ARBA00022722"/>
    </source>
</evidence>
<dbReference type="InterPro" id="IPR044925">
    <property type="entry name" value="His-Me_finger_sf"/>
</dbReference>
<organism evidence="4 5">
    <name type="scientific">Mycoplasmopsis gallinacea</name>
    <dbReference type="NCBI Taxonomy" id="29556"/>
    <lineage>
        <taxon>Bacteria</taxon>
        <taxon>Bacillati</taxon>
        <taxon>Mycoplasmatota</taxon>
        <taxon>Mycoplasmoidales</taxon>
        <taxon>Metamycoplasmataceae</taxon>
        <taxon>Mycoplasmopsis</taxon>
    </lineage>
</organism>
<accession>A0A6H0V600</accession>
<feature type="compositionally biased region" description="Low complexity" evidence="3">
    <location>
        <begin position="27"/>
        <end position="45"/>
    </location>
</feature>
<dbReference type="PANTHER" id="PTHR33607">
    <property type="entry name" value="ENDONUCLEASE-1"/>
    <property type="match status" value="1"/>
</dbReference>
<feature type="compositionally biased region" description="Polar residues" evidence="3">
    <location>
        <begin position="46"/>
        <end position="55"/>
    </location>
</feature>
<dbReference type="InterPro" id="IPR007346">
    <property type="entry name" value="Endonuclease-I"/>
</dbReference>
<dbReference type="GO" id="GO:0016787">
    <property type="term" value="F:hydrolase activity"/>
    <property type="evidence" value="ECO:0007669"/>
    <property type="project" value="UniProtKB-KW"/>
</dbReference>